<dbReference type="InterPro" id="IPR001017">
    <property type="entry name" value="DH_E1"/>
</dbReference>
<dbReference type="Pfam" id="PF00676">
    <property type="entry name" value="E1_dh"/>
    <property type="match status" value="1"/>
</dbReference>
<dbReference type="STRING" id="267608.RSp1364"/>
<name>Q8XQC2_RALN1</name>
<evidence type="ECO:0000256" key="5">
    <source>
        <dbReference type="ARBA" id="ARBA00023052"/>
    </source>
</evidence>
<comment type="cofactor">
    <cofactor evidence="1">
        <name>thiamine diphosphate</name>
        <dbReference type="ChEBI" id="CHEBI:58937"/>
    </cofactor>
</comment>
<reference evidence="7 8" key="1">
    <citation type="journal article" date="2002" name="Nature">
        <title>Genome sequence of the plant pathogen Ralstonia solanacearum.</title>
        <authorList>
            <person name="Salanoubat M."/>
            <person name="Genin S."/>
            <person name="Artiguenave F."/>
            <person name="Gouzy J."/>
            <person name="Mangenot S."/>
            <person name="Arlat M."/>
            <person name="Billault A."/>
            <person name="Brottier P."/>
            <person name="Camus J.C."/>
            <person name="Cattolico L."/>
            <person name="Chandler M."/>
            <person name="Choisne N."/>
            <person name="Claudel-Renard C."/>
            <person name="Cunnac S."/>
            <person name="Demange N."/>
            <person name="Gaspin C."/>
            <person name="Lavie M."/>
            <person name="Moisan A."/>
            <person name="Robert C."/>
            <person name="Saurin W."/>
            <person name="Schiex T."/>
            <person name="Siguier P."/>
            <person name="Thebault P."/>
            <person name="Whalen M."/>
            <person name="Wincker P."/>
            <person name="Levy M."/>
            <person name="Weissenbach J."/>
            <person name="Boucher C.A."/>
        </authorList>
    </citation>
    <scope>NUCLEOTIDE SEQUENCE [LARGE SCALE GENOMIC DNA]</scope>
    <source>
        <strain evidence="8">ATCC BAA-1114 / GMI1000</strain>
    </source>
</reference>
<evidence type="ECO:0000256" key="2">
    <source>
        <dbReference type="ARBA" id="ARBA00003906"/>
    </source>
</evidence>
<evidence type="ECO:0000256" key="1">
    <source>
        <dbReference type="ARBA" id="ARBA00001964"/>
    </source>
</evidence>
<evidence type="ECO:0000256" key="4">
    <source>
        <dbReference type="ARBA" id="ARBA00023002"/>
    </source>
</evidence>
<dbReference type="NCBIfam" id="TIGR00239">
    <property type="entry name" value="2oxo_dh_E1"/>
    <property type="match status" value="1"/>
</dbReference>
<dbReference type="Pfam" id="PF02779">
    <property type="entry name" value="Transket_pyr"/>
    <property type="match status" value="1"/>
</dbReference>
<keyword evidence="4 7" id="KW-0560">Oxidoreductase</keyword>
<dbReference type="Gene3D" id="3.40.50.12470">
    <property type="match status" value="1"/>
</dbReference>
<proteinExistence type="predicted"/>
<accession>Q8XQC2</accession>
<dbReference type="eggNOG" id="COG0567">
    <property type="taxonomic scope" value="Bacteria"/>
</dbReference>
<dbReference type="NCBIfam" id="NF006914">
    <property type="entry name" value="PRK09404.1"/>
    <property type="match status" value="1"/>
</dbReference>
<dbReference type="Gene3D" id="1.10.287.1150">
    <property type="entry name" value="TPP helical domain"/>
    <property type="match status" value="1"/>
</dbReference>
<dbReference type="AlphaFoldDB" id="Q8XQC2"/>
<dbReference type="InterPro" id="IPR042179">
    <property type="entry name" value="KGD_C_sf"/>
</dbReference>
<dbReference type="GO" id="GO:0006099">
    <property type="term" value="P:tricarboxylic acid cycle"/>
    <property type="evidence" value="ECO:0007669"/>
    <property type="project" value="TreeGrafter"/>
</dbReference>
<dbReference type="EMBL" id="AL646053">
    <property type="protein sequence ID" value="CAD18515.1"/>
    <property type="molecule type" value="Genomic_DNA"/>
</dbReference>
<dbReference type="HOGENOM" id="CLU_004709_1_0_4"/>
<dbReference type="InterPro" id="IPR005475">
    <property type="entry name" value="Transketolase-like_Pyr-bd"/>
</dbReference>
<protein>
    <recommendedName>
        <fullName evidence="3">oxoglutarate dehydrogenase (succinyl-transferring)</fullName>
        <ecNumber evidence="3">1.2.4.2</ecNumber>
    </recommendedName>
</protein>
<keyword evidence="5" id="KW-0786">Thiamine pyrophosphate</keyword>
<sequence length="881" mass="96661">MPTAGATNGVSFSCTTMFSQSLQFADQDSVAAFDPYALPTEAADAGPRSTPVTRLIDAYRGLGYRRARLDPLSRAPLPEVPELRLRFHGLDPAHRRESAGAVLPTATTMQELEWQLKRVYCGSIGLDCSGVRKRQRRTWLYARMEAELTAPPLAPDRKRWLLGRLAAAEMWERLAADRFAHAKRFSLEGCESLVPLLETLFDEAGSCGVRQVFLGLPHRGRLNALVNVMGFDAQGMLDRLDPDSEVAIAQRDLPYHLGGLAKRTTDAGELTLVLAPNPSHLQSVYPVVCGMARGHLDEHPDTPCLPVMVHGDAAFAGQGVVMETLNLTRRSGYTAGGVVHVIVNNQIGFTTPNVMDVRANDYCTDVTRMVDAPVLHVNADDPEAVLRAARIALEYRMEHGADIVIDLLGYRRLGHSEHDLTAVTQPALHAAIASHPTVTEQYHAAVAESTRLVDLREDALRQLLAGSAVATSRAGAAAVVNGTRHRLQPLSLQRLQTLTQTLTTLPEGVVLHDRVRDLCECWRAALADGQHTVDWRMAENLAHATLLEDGHGIRLSGMDVGRGTFMHRHAVWHSQATLPGEGRQHVPLQHVAQRQGAFDIVNSPLTEEAALGFEYGYSVQTRTRLTLWEAQFGDFVNGAQVFVDQYIASGEYKWGCQSALTMLLPHGHEGVGPEHSSGFLGRFLQLCADENLRVVVPSTSGQWFHLLREQATLAAPKPLIAMSPKSELHGNGRSHSRVQDLVDGAFMPVLADTGVAEPNAVTRVVLCSGKFFYELLAQREHDARADVALIRVEQLYPFPAQALMAALAAFPNRREIVWAQEEDVNQGAWRFVRDELEACLPPGRRLASVCRHATPSGAHASVRAHQVEQRRVAAAVFGVFR</sequence>
<dbReference type="SMART" id="SM00861">
    <property type="entry name" value="Transket_pyr"/>
    <property type="match status" value="1"/>
</dbReference>
<dbReference type="Proteomes" id="UP000001436">
    <property type="component" value="Plasmid pGMI1000MP"/>
</dbReference>
<dbReference type="GO" id="GO:0045252">
    <property type="term" value="C:oxoglutarate dehydrogenase complex"/>
    <property type="evidence" value="ECO:0007669"/>
    <property type="project" value="TreeGrafter"/>
</dbReference>
<dbReference type="Gene3D" id="3.40.50.970">
    <property type="match status" value="1"/>
</dbReference>
<dbReference type="GO" id="GO:0030976">
    <property type="term" value="F:thiamine pyrophosphate binding"/>
    <property type="evidence" value="ECO:0007669"/>
    <property type="project" value="InterPro"/>
</dbReference>
<dbReference type="PANTHER" id="PTHR23152">
    <property type="entry name" value="2-OXOGLUTARATE DEHYDROGENASE"/>
    <property type="match status" value="1"/>
</dbReference>
<dbReference type="GO" id="GO:0004591">
    <property type="term" value="F:oxoglutarate dehydrogenase (succinyl-transferring) activity"/>
    <property type="evidence" value="ECO:0007669"/>
    <property type="project" value="UniProtKB-EC"/>
</dbReference>
<dbReference type="Gene3D" id="3.40.50.11610">
    <property type="entry name" value="Multifunctional 2-oxoglutarate metabolism enzyme, C-terminal domain"/>
    <property type="match status" value="1"/>
</dbReference>
<comment type="function">
    <text evidence="2">E1 component of the 2-oxoglutarate dehydrogenase (OGDH) complex which catalyzes the decarboxylation of 2-oxoglutarate, the first step in the conversion of 2-oxoglutarate to succinyl-CoA and CO(2).</text>
</comment>
<dbReference type="CDD" id="cd02016">
    <property type="entry name" value="TPP_E1_OGDC_like"/>
    <property type="match status" value="1"/>
</dbReference>
<dbReference type="PANTHER" id="PTHR23152:SF4">
    <property type="entry name" value="2-OXOADIPATE DEHYDROGENASE COMPLEX COMPONENT E1"/>
    <property type="match status" value="1"/>
</dbReference>
<dbReference type="PIRSF" id="PIRSF000157">
    <property type="entry name" value="Oxoglu_dh_E1"/>
    <property type="match status" value="1"/>
</dbReference>
<dbReference type="Pfam" id="PF16870">
    <property type="entry name" value="OxoGdeHyase_C"/>
    <property type="match status" value="1"/>
</dbReference>
<dbReference type="GO" id="GO:0005829">
    <property type="term" value="C:cytosol"/>
    <property type="evidence" value="ECO:0007669"/>
    <property type="project" value="TreeGrafter"/>
</dbReference>
<evidence type="ECO:0000313" key="7">
    <source>
        <dbReference type="EMBL" id="CAD18515.1"/>
    </source>
</evidence>
<evidence type="ECO:0000313" key="8">
    <source>
        <dbReference type="Proteomes" id="UP000001436"/>
    </source>
</evidence>
<feature type="domain" description="Transketolase-like pyrimidine-binding" evidence="6">
    <location>
        <begin position="533"/>
        <end position="729"/>
    </location>
</feature>
<evidence type="ECO:0000256" key="3">
    <source>
        <dbReference type="ARBA" id="ARBA00012280"/>
    </source>
</evidence>
<dbReference type="SUPFAM" id="SSF52518">
    <property type="entry name" value="Thiamin diphosphate-binding fold (THDP-binding)"/>
    <property type="match status" value="2"/>
</dbReference>
<organism evidence="7 8">
    <name type="scientific">Ralstonia nicotianae (strain ATCC BAA-1114 / GMI1000)</name>
    <name type="common">Ralstonia solanacearum</name>
    <dbReference type="NCBI Taxonomy" id="267608"/>
    <lineage>
        <taxon>Bacteria</taxon>
        <taxon>Pseudomonadati</taxon>
        <taxon>Pseudomonadota</taxon>
        <taxon>Betaproteobacteria</taxon>
        <taxon>Burkholderiales</taxon>
        <taxon>Burkholderiaceae</taxon>
        <taxon>Ralstonia</taxon>
        <taxon>Ralstonia solanacearum species complex</taxon>
    </lineage>
</organism>
<geneLocation type="plasmid" evidence="8">
    <name>megaplasmid Rsp</name>
</geneLocation>
<dbReference type="KEGG" id="rso:RSp1364"/>
<dbReference type="InterPro" id="IPR029061">
    <property type="entry name" value="THDP-binding"/>
</dbReference>
<dbReference type="EC" id="1.2.4.2" evidence="3"/>
<gene>
    <name evidence="7" type="primary">sucA</name>
    <name evidence="7" type="ordered locus">RSp1364</name>
</gene>
<dbReference type="InterPro" id="IPR031717">
    <property type="entry name" value="ODO-1/KGD_C"/>
</dbReference>
<dbReference type="EnsemblBacteria" id="CAD18515">
    <property type="protein sequence ID" value="CAD18515"/>
    <property type="gene ID" value="RSp1364"/>
</dbReference>
<evidence type="ECO:0000259" key="6">
    <source>
        <dbReference type="SMART" id="SM00861"/>
    </source>
</evidence>
<keyword evidence="8" id="KW-1185">Reference proteome</keyword>
<dbReference type="InterPro" id="IPR011603">
    <property type="entry name" value="2oxoglutarate_DH_E1"/>
</dbReference>